<keyword evidence="1" id="KW-0479">Metal-binding</keyword>
<dbReference type="AlphaFoldDB" id="G0TQZ1"/>
<evidence type="ECO:0000256" key="1">
    <source>
        <dbReference type="PROSITE-ProRule" id="PRU00042"/>
    </source>
</evidence>
<protein>
    <recommendedName>
        <fullName evidence="3">C2H2-type domain-containing protein</fullName>
    </recommendedName>
</protein>
<dbReference type="InterPro" id="IPR036397">
    <property type="entry name" value="RNaseH_sf"/>
</dbReference>
<feature type="region of interest" description="Disordered" evidence="2">
    <location>
        <begin position="487"/>
        <end position="513"/>
    </location>
</feature>
<feature type="domain" description="C2H2-type" evidence="3">
    <location>
        <begin position="469"/>
        <end position="496"/>
    </location>
</feature>
<dbReference type="SMART" id="SM00355">
    <property type="entry name" value="ZnF_C2H2"/>
    <property type="match status" value="5"/>
</dbReference>
<organism evidence="4">
    <name type="scientific">Trypanosoma vivax (strain Y486)</name>
    <dbReference type="NCBI Taxonomy" id="1055687"/>
    <lineage>
        <taxon>Eukaryota</taxon>
        <taxon>Discoba</taxon>
        <taxon>Euglenozoa</taxon>
        <taxon>Kinetoplastea</taxon>
        <taxon>Metakinetoplastina</taxon>
        <taxon>Trypanosomatida</taxon>
        <taxon>Trypanosomatidae</taxon>
        <taxon>Trypanosoma</taxon>
        <taxon>Duttonella</taxon>
    </lineage>
</organism>
<feature type="non-terminal residue" evidence="4">
    <location>
        <position position="1"/>
    </location>
</feature>
<feature type="region of interest" description="Disordered" evidence="2">
    <location>
        <begin position="534"/>
        <end position="569"/>
    </location>
</feature>
<gene>
    <name evidence="4" type="ORF">TVY486_0100020</name>
</gene>
<evidence type="ECO:0000259" key="3">
    <source>
        <dbReference type="PROSITE" id="PS50157"/>
    </source>
</evidence>
<feature type="compositionally biased region" description="Basic and acidic residues" evidence="2">
    <location>
        <begin position="487"/>
        <end position="512"/>
    </location>
</feature>
<name>G0TQZ1_TRYVY</name>
<sequence>CYGVASWWFDTSLSDRERLERVRALAAHIVAGIPKAANLEDALLEARPKPINGVACWRALEYFLCLKAKGPAHAKVAEAIFPSEQTIHVRLVKAQHLYSTIDGTEKPHDAGVLQLARRVHFNITTPGGLKADAPEKDKKGHTKRRVQRFSDFDCQVWTDVSVVPGVSSGAGALVYPMDARREKVVLGAGSLACSYHAVCVAMETGLKRLADAIELSKTHRTRVVAFTDSLSLLMALSTGPPVVEDAILKRIWDLVLHIVRLRVSVIFQFVFSHRGAPRDEVADNAAEQGNAKPQSYPAWITDIVTGVERQVRNEMYRAFEEGRMPCTHRSALLDRVRPTPKHSKVDRLGESLLAQFRTSTSKHFGWSHRVLTHKMDQLECRWCGAQAAGSDTAEEQPLRETVGNSETAPDLGMATRQVDTIICPLCDMVRSRRQAGVAHLVKIHGLGRDCALTLTKKARRAALTHKHGYACHVCGEDFERRGPLEERMATHPPDEVPTVEERPKRAREEDTSRPMTETLKCRWRVKKCATHARLRKHMIQKHPEKQLSRGDAEGQDAPHRDGEAGQEAQEQTEFVCQQCHRVLKSKTWLTRRKCETTSIINSEGSNELEQSGTVARPICSKEYHYRRLLRHMLSKHPGHDESLRPQPRAKPKRREMRTEAQSQDEGSGPLESAGDGNVDVDVDVERPRKRHRLGRHTEEEEGRDYVCVRCGSAYKQWYSLVWHTRTHHKNATTVKRKMKDGTVAVTPLLQRSLQCPYCPVKRALKQCLTMRLQTKRGQPRREARHNSLKVECQESAAHLLEWPSLRELRKKHGLETLKDGELFFSAQLASFLKELFKLASSSAPTPDEPELRPAQAVKRHRSPTALDTALLPLCGDEADWGVHCKRHAKAWPGSRLANQGNLLQCSAV</sequence>
<dbReference type="PROSITE" id="PS50157">
    <property type="entry name" value="ZINC_FINGER_C2H2_2"/>
    <property type="match status" value="2"/>
</dbReference>
<feature type="compositionally biased region" description="Basic and acidic residues" evidence="2">
    <location>
        <begin position="541"/>
        <end position="563"/>
    </location>
</feature>
<feature type="region of interest" description="Disordered" evidence="2">
    <location>
        <begin position="633"/>
        <end position="698"/>
    </location>
</feature>
<feature type="domain" description="C2H2-type" evidence="3">
    <location>
        <begin position="705"/>
        <end position="732"/>
    </location>
</feature>
<evidence type="ECO:0000313" key="4">
    <source>
        <dbReference type="EMBL" id="CCC46354.1"/>
    </source>
</evidence>
<keyword evidence="1" id="KW-0862">Zinc</keyword>
<dbReference type="InterPro" id="IPR012337">
    <property type="entry name" value="RNaseH-like_sf"/>
</dbReference>
<reference evidence="4" key="1">
    <citation type="journal article" date="2012" name="Proc. Natl. Acad. Sci. U.S.A.">
        <title>Antigenic diversity is generated by distinct evolutionary mechanisms in African trypanosome species.</title>
        <authorList>
            <person name="Jackson A.P."/>
            <person name="Berry A."/>
            <person name="Aslett M."/>
            <person name="Allison H.C."/>
            <person name="Burton P."/>
            <person name="Vavrova-Anderson J."/>
            <person name="Brown R."/>
            <person name="Browne H."/>
            <person name="Corton N."/>
            <person name="Hauser H."/>
            <person name="Gamble J."/>
            <person name="Gilderthorp R."/>
            <person name="Marcello L."/>
            <person name="McQuillan J."/>
            <person name="Otto T.D."/>
            <person name="Quail M.A."/>
            <person name="Sanders M.J."/>
            <person name="van Tonder A."/>
            <person name="Ginger M.L."/>
            <person name="Field M.C."/>
            <person name="Barry J.D."/>
            <person name="Hertz-Fowler C."/>
            <person name="Berriman M."/>
        </authorList>
    </citation>
    <scope>NUCLEOTIDE SEQUENCE</scope>
    <source>
        <strain evidence="4">Y486</strain>
    </source>
</reference>
<dbReference type="PROSITE" id="PS00028">
    <property type="entry name" value="ZINC_FINGER_C2H2_1"/>
    <property type="match status" value="1"/>
</dbReference>
<dbReference type="InterPro" id="IPR013087">
    <property type="entry name" value="Znf_C2H2_type"/>
</dbReference>
<accession>G0TQZ1</accession>
<keyword evidence="1" id="KW-0863">Zinc-finger</keyword>
<feature type="region of interest" description="Disordered" evidence="2">
    <location>
        <begin position="842"/>
        <end position="862"/>
    </location>
</feature>
<dbReference type="GO" id="GO:0008270">
    <property type="term" value="F:zinc ion binding"/>
    <property type="evidence" value="ECO:0007669"/>
    <property type="project" value="UniProtKB-KW"/>
</dbReference>
<dbReference type="Gene3D" id="3.30.420.10">
    <property type="entry name" value="Ribonuclease H-like superfamily/Ribonuclease H"/>
    <property type="match status" value="1"/>
</dbReference>
<proteinExistence type="predicted"/>
<evidence type="ECO:0000256" key="2">
    <source>
        <dbReference type="SAM" id="MobiDB-lite"/>
    </source>
</evidence>
<dbReference type="SUPFAM" id="SSF53098">
    <property type="entry name" value="Ribonuclease H-like"/>
    <property type="match status" value="1"/>
</dbReference>
<dbReference type="EMBL" id="HE573017">
    <property type="protein sequence ID" value="CCC46354.1"/>
    <property type="molecule type" value="Genomic_DNA"/>
</dbReference>
<dbReference type="GO" id="GO:0003676">
    <property type="term" value="F:nucleic acid binding"/>
    <property type="evidence" value="ECO:0007669"/>
    <property type="project" value="InterPro"/>
</dbReference>